<protein>
    <submittedName>
        <fullName evidence="2">Helix-turn-helix transcriptional regulator</fullName>
    </submittedName>
</protein>
<dbReference type="Gene3D" id="1.10.10.10">
    <property type="entry name" value="Winged helix-like DNA-binding domain superfamily/Winged helix DNA-binding domain"/>
    <property type="match status" value="1"/>
</dbReference>
<dbReference type="InterPro" id="IPR036388">
    <property type="entry name" value="WH-like_DNA-bd_sf"/>
</dbReference>
<dbReference type="InterPro" id="IPR016032">
    <property type="entry name" value="Sig_transdc_resp-reg_C-effctor"/>
</dbReference>
<reference evidence="2 3" key="1">
    <citation type="submission" date="2019-08" db="EMBL/GenBank/DDBJ databases">
        <authorList>
            <person name="Peeters C."/>
        </authorList>
    </citation>
    <scope>NUCLEOTIDE SEQUENCE [LARGE SCALE GENOMIC DNA]</scope>
    <source>
        <strain evidence="2 3">LMG 30175</strain>
    </source>
</reference>
<dbReference type="RefSeq" id="WP_150699655.1">
    <property type="nucleotide sequence ID" value="NZ_CABPRZ010000030.1"/>
</dbReference>
<name>A0A5E4Z2Z2_9BURK</name>
<gene>
    <name evidence="2" type="ORF">PTE30175_04906</name>
</gene>
<dbReference type="PROSITE" id="PS50043">
    <property type="entry name" value="HTH_LUXR_2"/>
    <property type="match status" value="1"/>
</dbReference>
<dbReference type="GO" id="GO:0006355">
    <property type="term" value="P:regulation of DNA-templated transcription"/>
    <property type="evidence" value="ECO:0007669"/>
    <property type="project" value="InterPro"/>
</dbReference>
<evidence type="ECO:0000313" key="2">
    <source>
        <dbReference type="EMBL" id="VVE55449.1"/>
    </source>
</evidence>
<dbReference type="InterPro" id="IPR000792">
    <property type="entry name" value="Tscrpt_reg_LuxR_C"/>
</dbReference>
<dbReference type="GO" id="GO:0003677">
    <property type="term" value="F:DNA binding"/>
    <property type="evidence" value="ECO:0007669"/>
    <property type="project" value="InterPro"/>
</dbReference>
<dbReference type="OrthoDB" id="9135158at2"/>
<dbReference type="SUPFAM" id="SSF46894">
    <property type="entry name" value="C-terminal effector domain of the bipartite response regulators"/>
    <property type="match status" value="1"/>
</dbReference>
<organism evidence="2 3">
    <name type="scientific">Pandoraea terrae</name>
    <dbReference type="NCBI Taxonomy" id="1537710"/>
    <lineage>
        <taxon>Bacteria</taxon>
        <taxon>Pseudomonadati</taxon>
        <taxon>Pseudomonadota</taxon>
        <taxon>Betaproteobacteria</taxon>
        <taxon>Burkholderiales</taxon>
        <taxon>Burkholderiaceae</taxon>
        <taxon>Pandoraea</taxon>
    </lineage>
</organism>
<sequence>MTRATPYQAGCDTGDAGAPFALSGLSAADVSGLLKHVYRGPTESTPWASLLEWLRERFDATFATLVLRNPASEHAGLIVNASVYGALLPGEPSYSETYYAMCPFTELPAGQTITGDEMFGEAAWSTHEFYLEYMKPLDLRYVLASALRTDTGVECTLFVTRGHRSQDFGAADKALIAVLSPHLQQAVALYNTLDELEAERILYAGTIDRMRVGTAILDESGRVIKRNLAADRLLAAADGVYLSQGALHAHCPIEHRKFQKLVDAALEARLHATTPRMEVTTLSRPGGTAPLSVLIRSIPRTYDARERLRRPALAVFIRDPVGSPEASRETLRKLFHLTPNETELALLLVDGLTLDEAAEALGVAKNTARTHLRGVFAKTGATRQAVLVKMLLNSVVGMV</sequence>
<dbReference type="AlphaFoldDB" id="A0A5E4Z2Z2"/>
<dbReference type="PRINTS" id="PR00038">
    <property type="entry name" value="HTHLUXR"/>
</dbReference>
<dbReference type="SMART" id="SM00421">
    <property type="entry name" value="HTH_LUXR"/>
    <property type="match status" value="1"/>
</dbReference>
<feature type="domain" description="HTH luxR-type" evidence="1">
    <location>
        <begin position="330"/>
        <end position="395"/>
    </location>
</feature>
<keyword evidence="3" id="KW-1185">Reference proteome</keyword>
<dbReference type="EMBL" id="CABPRZ010000030">
    <property type="protein sequence ID" value="VVE55449.1"/>
    <property type="molecule type" value="Genomic_DNA"/>
</dbReference>
<accession>A0A5E4Z2Z2</accession>
<dbReference type="Proteomes" id="UP000414233">
    <property type="component" value="Unassembled WGS sequence"/>
</dbReference>
<proteinExistence type="predicted"/>
<evidence type="ECO:0000259" key="1">
    <source>
        <dbReference type="PROSITE" id="PS50043"/>
    </source>
</evidence>
<evidence type="ECO:0000313" key="3">
    <source>
        <dbReference type="Proteomes" id="UP000414233"/>
    </source>
</evidence>